<keyword evidence="4" id="KW-1185">Reference proteome</keyword>
<evidence type="ECO:0000313" key="4">
    <source>
        <dbReference type="Proteomes" id="UP000001203"/>
    </source>
</evidence>
<feature type="transmembrane region" description="Helical" evidence="1">
    <location>
        <begin position="137"/>
        <end position="155"/>
    </location>
</feature>
<dbReference type="Gene3D" id="1.10.287.70">
    <property type="match status" value="1"/>
</dbReference>
<dbReference type="Pfam" id="PF07885">
    <property type="entry name" value="Ion_trans_2"/>
    <property type="match status" value="1"/>
</dbReference>
<dbReference type="eggNOG" id="ENOG5033E00">
    <property type="taxonomic scope" value="Bacteria"/>
</dbReference>
<evidence type="ECO:0000256" key="1">
    <source>
        <dbReference type="SAM" id="Phobius"/>
    </source>
</evidence>
<feature type="transmembrane region" description="Helical" evidence="1">
    <location>
        <begin position="70"/>
        <end position="91"/>
    </location>
</feature>
<dbReference type="KEGG" id="cyt:cce_1248"/>
<keyword evidence="1" id="KW-0812">Transmembrane</keyword>
<dbReference type="Proteomes" id="UP000001203">
    <property type="component" value="Chromosome circular"/>
</dbReference>
<dbReference type="SUPFAM" id="SSF81324">
    <property type="entry name" value="Voltage-gated potassium channels"/>
    <property type="match status" value="1"/>
</dbReference>
<dbReference type="InterPro" id="IPR013099">
    <property type="entry name" value="K_chnl_dom"/>
</dbReference>
<dbReference type="STRING" id="43989.cce_1248"/>
<keyword evidence="1" id="KW-1133">Transmembrane helix</keyword>
<feature type="transmembrane region" description="Helical" evidence="1">
    <location>
        <begin position="97"/>
        <end position="116"/>
    </location>
</feature>
<evidence type="ECO:0000259" key="2">
    <source>
        <dbReference type="Pfam" id="PF07885"/>
    </source>
</evidence>
<proteinExistence type="predicted"/>
<feature type="domain" description="Potassium channel" evidence="2">
    <location>
        <begin position="141"/>
        <end position="226"/>
    </location>
</feature>
<gene>
    <name evidence="3" type="ordered locus">cce_1248</name>
</gene>
<accession>B1WVL1</accession>
<feature type="transmembrane region" description="Helical" evidence="1">
    <location>
        <begin position="12"/>
        <end position="31"/>
    </location>
</feature>
<dbReference type="EMBL" id="CP000806">
    <property type="protein sequence ID" value="ACB50598.1"/>
    <property type="molecule type" value="Genomic_DNA"/>
</dbReference>
<evidence type="ECO:0000313" key="3">
    <source>
        <dbReference type="EMBL" id="ACB50598.1"/>
    </source>
</evidence>
<dbReference type="HOGENOM" id="CLU_089632_2_0_3"/>
<feature type="transmembrane region" description="Helical" evidence="1">
    <location>
        <begin position="37"/>
        <end position="58"/>
    </location>
</feature>
<protein>
    <recommendedName>
        <fullName evidence="2">Potassium channel domain-containing protein</fullName>
    </recommendedName>
</protein>
<keyword evidence="1" id="KW-0472">Membrane</keyword>
<dbReference type="AlphaFoldDB" id="B1WVL1"/>
<reference evidence="3 4" key="1">
    <citation type="journal article" date="2008" name="Proc. Natl. Acad. Sci. U.S.A.">
        <title>The genome of Cyanothece 51142, a unicellular diazotrophic cyanobacterium important in the marine nitrogen cycle.</title>
        <authorList>
            <person name="Welsh E.A."/>
            <person name="Liberton M."/>
            <person name="Stoeckel J."/>
            <person name="Loh T."/>
            <person name="Elvitigala T."/>
            <person name="Wang C."/>
            <person name="Wollam A."/>
            <person name="Fulton R.S."/>
            <person name="Clifton S.W."/>
            <person name="Jacobs J.M."/>
            <person name="Aurora R."/>
            <person name="Ghosh B.K."/>
            <person name="Sherman L.A."/>
            <person name="Smith R.D."/>
            <person name="Wilson R.K."/>
            <person name="Pakrasi H.B."/>
        </authorList>
    </citation>
    <scope>NUCLEOTIDE SEQUENCE [LARGE SCALE GENOMIC DNA]</scope>
    <source>
        <strain evidence="4">ATCC 51142 / BH68</strain>
    </source>
</reference>
<sequence>MFDLIEKIMLDILTNSYLILFLTVISIVIAIVSETTVQLLCTNLLFLLTMALISLRGFYKHHHIYSNRSVFILLSLIFTVLISDFFLYFSLFPHLKQLFLIYAGLIKISVFGYGWLTTIKILARRPTVTNQTIVSAITAYLFIGIIWSFIYYTIWEINPQAFHIDVSREYELKPWNLAMYFSLITLTTVGYGDIFPTGKWVMVLSNFEAMVGAIYLTVIVARLVSLYSASD</sequence>
<name>B1WVL1_CROS5</name>
<organism evidence="3 4">
    <name type="scientific">Crocosphaera subtropica (strain ATCC 51142 / BH68)</name>
    <name type="common">Cyanothece sp. (strain ATCC 51142)</name>
    <dbReference type="NCBI Taxonomy" id="43989"/>
    <lineage>
        <taxon>Bacteria</taxon>
        <taxon>Bacillati</taxon>
        <taxon>Cyanobacteriota</taxon>
        <taxon>Cyanophyceae</taxon>
        <taxon>Oscillatoriophycideae</taxon>
        <taxon>Chroococcales</taxon>
        <taxon>Aphanothecaceae</taxon>
        <taxon>Crocosphaera</taxon>
        <taxon>Crocosphaera subtropica</taxon>
    </lineage>
</organism>
<feature type="transmembrane region" description="Helical" evidence="1">
    <location>
        <begin position="207"/>
        <end position="229"/>
    </location>
</feature>
<feature type="transmembrane region" description="Helical" evidence="1">
    <location>
        <begin position="175"/>
        <end position="195"/>
    </location>
</feature>